<dbReference type="VEuPathDB" id="FungiDB:EMCG_00399"/>
<dbReference type="EMBL" id="LCZI01001136">
    <property type="protein sequence ID" value="KKZ62325.1"/>
    <property type="molecule type" value="Genomic_DNA"/>
</dbReference>
<reference evidence="2" key="1">
    <citation type="journal article" date="2015" name="PLoS Genet.">
        <title>The dynamic genome and transcriptome of the human fungal pathogen Blastomyces and close relative Emmonsia.</title>
        <authorList>
            <person name="Munoz J.F."/>
            <person name="Gauthier G.M."/>
            <person name="Desjardins C.A."/>
            <person name="Gallo J.E."/>
            <person name="Holder J."/>
            <person name="Sullivan T.D."/>
            <person name="Marty A.J."/>
            <person name="Carmen J.C."/>
            <person name="Chen Z."/>
            <person name="Ding L."/>
            <person name="Gujja S."/>
            <person name="Magrini V."/>
            <person name="Misas E."/>
            <person name="Mitreva M."/>
            <person name="Priest M."/>
            <person name="Saif S."/>
            <person name="Whiston E.A."/>
            <person name="Young S."/>
            <person name="Zeng Q."/>
            <person name="Goldman W.E."/>
            <person name="Mardis E.R."/>
            <person name="Taylor J.W."/>
            <person name="McEwen J.G."/>
            <person name="Clay O.K."/>
            <person name="Klein B.S."/>
            <person name="Cuomo C.A."/>
        </authorList>
    </citation>
    <scope>NUCLEOTIDE SEQUENCE [LARGE SCALE GENOMIC DNA]</scope>
    <source>
        <strain evidence="2">UAMH 3008</strain>
    </source>
</reference>
<dbReference type="OrthoDB" id="4184893at2759"/>
<evidence type="ECO:0000313" key="1">
    <source>
        <dbReference type="EMBL" id="KKZ62325.1"/>
    </source>
</evidence>
<organism evidence="1 2">
    <name type="scientific">[Emmonsia] crescens</name>
    <dbReference type="NCBI Taxonomy" id="73230"/>
    <lineage>
        <taxon>Eukaryota</taxon>
        <taxon>Fungi</taxon>
        <taxon>Dikarya</taxon>
        <taxon>Ascomycota</taxon>
        <taxon>Pezizomycotina</taxon>
        <taxon>Eurotiomycetes</taxon>
        <taxon>Eurotiomycetidae</taxon>
        <taxon>Onygenales</taxon>
        <taxon>Ajellomycetaceae</taxon>
        <taxon>Emergomyces</taxon>
    </lineage>
</organism>
<accession>A0A0G2HX17</accession>
<gene>
    <name evidence="1" type="ORF">EMCG_00399</name>
</gene>
<dbReference type="AlphaFoldDB" id="A0A0G2HX17"/>
<name>A0A0G2HX17_9EURO</name>
<sequence>MKYHSVELERTPIQLCLRTYTGKDKSKTTKLYECSFNCKLPTGPEIKFAFEGSYRHFRSTVQSTVHVDATRVFIKEDASTFQTIAERYFPPLTPFSPLLANLPVLEKSHRLDTESDVLRISILQLVHPVNIALQEICPVQTNLVCGTESYGGPKSRFDVQWSLYTDQGEQLQTLAVLEIKNTHIIHREDFAPAEATEQNLDAQRVKAANQGPHFTLLKENAVWLSKQAGKYSEHCSSVAVFDWNAMFIFNYLHEQSTRGGAVRGTYFDESGPTKDMTFRRLLFAFVARALKRYEAVSLQS</sequence>
<proteinExistence type="predicted"/>
<dbReference type="Proteomes" id="UP000034164">
    <property type="component" value="Unassembled WGS sequence"/>
</dbReference>
<evidence type="ECO:0000313" key="2">
    <source>
        <dbReference type="Proteomes" id="UP000034164"/>
    </source>
</evidence>
<comment type="caution">
    <text evidence="1">The sequence shown here is derived from an EMBL/GenBank/DDBJ whole genome shotgun (WGS) entry which is preliminary data.</text>
</comment>
<protein>
    <submittedName>
        <fullName evidence="1">Uncharacterized protein</fullName>
    </submittedName>
</protein>